<keyword evidence="6 10" id="KW-0106">Calcium</keyword>
<keyword evidence="3" id="KW-0812">Transmembrane</keyword>
<dbReference type="PROSITE" id="PS00232">
    <property type="entry name" value="CADHERIN_1"/>
    <property type="match status" value="3"/>
</dbReference>
<keyword evidence="4" id="KW-0732">Signal</keyword>
<dbReference type="InterPro" id="IPR015919">
    <property type="entry name" value="Cadherin-like_sf"/>
</dbReference>
<comment type="caution">
    <text evidence="12">The sequence shown here is derived from an EMBL/GenBank/DDBJ whole genome shotgun (WGS) entry which is preliminary data.</text>
</comment>
<dbReference type="SMART" id="SM00112">
    <property type="entry name" value="CA"/>
    <property type="match status" value="5"/>
</dbReference>
<evidence type="ECO:0000256" key="4">
    <source>
        <dbReference type="ARBA" id="ARBA00022729"/>
    </source>
</evidence>
<dbReference type="FunFam" id="2.60.40.60:FF:000271">
    <property type="entry name" value="Cadherin-related 23"/>
    <property type="match status" value="1"/>
</dbReference>
<dbReference type="Proteomes" id="UP000606786">
    <property type="component" value="Unassembled WGS sequence"/>
</dbReference>
<dbReference type="GO" id="GO:0009653">
    <property type="term" value="P:anatomical structure morphogenesis"/>
    <property type="evidence" value="ECO:0007669"/>
    <property type="project" value="UniProtKB-ARBA"/>
</dbReference>
<feature type="domain" description="Cadherin" evidence="11">
    <location>
        <begin position="173"/>
        <end position="284"/>
    </location>
</feature>
<evidence type="ECO:0000256" key="7">
    <source>
        <dbReference type="ARBA" id="ARBA00022989"/>
    </source>
</evidence>
<dbReference type="CDD" id="cd11304">
    <property type="entry name" value="Cadherin_repeat"/>
    <property type="match status" value="5"/>
</dbReference>
<dbReference type="GO" id="GO:0060429">
    <property type="term" value="P:epithelium development"/>
    <property type="evidence" value="ECO:0007669"/>
    <property type="project" value="UniProtKB-ARBA"/>
</dbReference>
<evidence type="ECO:0000256" key="5">
    <source>
        <dbReference type="ARBA" id="ARBA00022737"/>
    </source>
</evidence>
<dbReference type="AlphaFoldDB" id="A0A811UJJ8"/>
<feature type="domain" description="Cadherin" evidence="11">
    <location>
        <begin position="404"/>
        <end position="502"/>
    </location>
</feature>
<dbReference type="EMBL" id="CAJHJT010000012">
    <property type="protein sequence ID" value="CAD6998920.1"/>
    <property type="molecule type" value="Genomic_DNA"/>
</dbReference>
<dbReference type="GO" id="GO:0005509">
    <property type="term" value="F:calcium ion binding"/>
    <property type="evidence" value="ECO:0007669"/>
    <property type="project" value="UniProtKB-UniRule"/>
</dbReference>
<dbReference type="InterPro" id="IPR050174">
    <property type="entry name" value="Protocadherin/Cadherin-CA"/>
</dbReference>
<dbReference type="FunFam" id="2.60.40.60:FF:000020">
    <property type="entry name" value="Dachsous cadherin-related 1b"/>
    <property type="match status" value="1"/>
</dbReference>
<dbReference type="InterPro" id="IPR002126">
    <property type="entry name" value="Cadherin-like_dom"/>
</dbReference>
<evidence type="ECO:0000259" key="11">
    <source>
        <dbReference type="PROSITE" id="PS50268"/>
    </source>
</evidence>
<evidence type="ECO:0000256" key="1">
    <source>
        <dbReference type="ARBA" id="ARBA00004251"/>
    </source>
</evidence>
<comment type="subcellular location">
    <subcellularLocation>
        <location evidence="1">Cell membrane</location>
        <topology evidence="1">Single-pass type I membrane protein</topology>
    </subcellularLocation>
</comment>
<accession>A0A811UJJ8</accession>
<dbReference type="PANTHER" id="PTHR24028">
    <property type="entry name" value="CADHERIN-87A"/>
    <property type="match status" value="1"/>
</dbReference>
<dbReference type="Pfam" id="PF00028">
    <property type="entry name" value="Cadherin"/>
    <property type="match status" value="4"/>
</dbReference>
<organism evidence="12 13">
    <name type="scientific">Ceratitis capitata</name>
    <name type="common">Mediterranean fruit fly</name>
    <name type="synonym">Tephritis capitata</name>
    <dbReference type="NCBI Taxonomy" id="7213"/>
    <lineage>
        <taxon>Eukaryota</taxon>
        <taxon>Metazoa</taxon>
        <taxon>Ecdysozoa</taxon>
        <taxon>Arthropoda</taxon>
        <taxon>Hexapoda</taxon>
        <taxon>Insecta</taxon>
        <taxon>Pterygota</taxon>
        <taxon>Neoptera</taxon>
        <taxon>Endopterygota</taxon>
        <taxon>Diptera</taxon>
        <taxon>Brachycera</taxon>
        <taxon>Muscomorpha</taxon>
        <taxon>Tephritoidea</taxon>
        <taxon>Tephritidae</taxon>
        <taxon>Ceratitis</taxon>
        <taxon>Ceratitis</taxon>
    </lineage>
</organism>
<evidence type="ECO:0000256" key="10">
    <source>
        <dbReference type="PROSITE-ProRule" id="PRU00043"/>
    </source>
</evidence>
<evidence type="ECO:0000313" key="13">
    <source>
        <dbReference type="Proteomes" id="UP000606786"/>
    </source>
</evidence>
<protein>
    <submittedName>
        <fullName evidence="12">(Mediterranean fruit fly) hypothetical protein</fullName>
    </submittedName>
</protein>
<dbReference type="PANTHER" id="PTHR24028:SF328">
    <property type="entry name" value="CADHERIN-3"/>
    <property type="match status" value="1"/>
</dbReference>
<dbReference type="FunFam" id="2.60.40.60:FF:000007">
    <property type="entry name" value="Protocadherin alpha 2"/>
    <property type="match status" value="1"/>
</dbReference>
<keyword evidence="13" id="KW-1185">Reference proteome</keyword>
<evidence type="ECO:0000256" key="3">
    <source>
        <dbReference type="ARBA" id="ARBA00022692"/>
    </source>
</evidence>
<evidence type="ECO:0000256" key="9">
    <source>
        <dbReference type="ARBA" id="ARBA00023180"/>
    </source>
</evidence>
<evidence type="ECO:0000256" key="8">
    <source>
        <dbReference type="ARBA" id="ARBA00023136"/>
    </source>
</evidence>
<gene>
    <name evidence="12" type="ORF">CCAP1982_LOCUS7467</name>
</gene>
<reference evidence="12" key="1">
    <citation type="submission" date="2020-11" db="EMBL/GenBank/DDBJ databases">
        <authorList>
            <person name="Whitehead M."/>
        </authorList>
    </citation>
    <scope>NUCLEOTIDE SEQUENCE</scope>
    <source>
        <strain evidence="12">EGII</strain>
    </source>
</reference>
<sequence>MSTIVNDLLRWKTVTQQKVKEQRCLPYTRLNTENTTPAEIQRPYYSHSKHGRLARLLSLFVTLCLLHASCVTAEHVRELEVSEGVPIGHQIGFIGEFSHGVDSGPPYLIVPVPGSGVDTDLAIDHTTGEIRTKVYLDRETRASYSLVAIPLSGENVRVVVRVLDENDNAPTFPQPVMNIEFPENTPRDVKRTLNPARDLDLGQYNTQRYNIVSGNVNNAFRLSSHRERDGVLYLDLQINGFLDRETTPGYSLVIEALDGGSPPLRGQMTVNITIQDVNDNQPIFNQSRYFVTVPENATVGTSVLQVYATDTDAGENGLVEYSINRRQSDKEQMFRIDSQTGLISVNKPLDFETKELHELVVMAKDHGEQPLETTAFVSIRVTDVNDNLPTINVIFLSDDATPKISESAKPGEIVARISVNDPDSKAEYSNVNVTLNGGDGHFGLNTRDNIIYLVIVSQPLDRESQSNYTLSVVATDNGTPPLHASKTIYLRVTDINDNAPEFEHEVYHANVMEVADPGTSVLQVTAYDLDEGNNSAVIYALADTPETHAEWFQIDPHTGLITTRAHIDCETEPVPQLTVIAKDNGHPPLSSTATVLVTIHDVNDNEPIFDQSFYNVSVAENEAVGRCILKQGQTLTTVANRTHDRCCPKRECGITDDSLCVLISAMYS</sequence>
<evidence type="ECO:0000256" key="2">
    <source>
        <dbReference type="ARBA" id="ARBA00022475"/>
    </source>
</evidence>
<feature type="domain" description="Cadherin" evidence="11">
    <location>
        <begin position="503"/>
        <end position="609"/>
    </location>
</feature>
<keyword evidence="9" id="KW-0325">Glycoprotein</keyword>
<dbReference type="GO" id="GO:0005886">
    <property type="term" value="C:plasma membrane"/>
    <property type="evidence" value="ECO:0007669"/>
    <property type="project" value="UniProtKB-SubCell"/>
</dbReference>
<proteinExistence type="predicted"/>
<dbReference type="SUPFAM" id="SSF49313">
    <property type="entry name" value="Cadherin-like"/>
    <property type="match status" value="5"/>
</dbReference>
<feature type="domain" description="Cadherin" evidence="11">
    <location>
        <begin position="73"/>
        <end position="172"/>
    </location>
</feature>
<evidence type="ECO:0000313" key="12">
    <source>
        <dbReference type="EMBL" id="CAD6998920.1"/>
    </source>
</evidence>
<dbReference type="Gene3D" id="2.60.40.60">
    <property type="entry name" value="Cadherins"/>
    <property type="match status" value="6"/>
</dbReference>
<keyword evidence="2" id="KW-1003">Cell membrane</keyword>
<dbReference type="PRINTS" id="PR00205">
    <property type="entry name" value="CADHERIN"/>
</dbReference>
<dbReference type="PROSITE" id="PS50268">
    <property type="entry name" value="CADHERIN_2"/>
    <property type="match status" value="5"/>
</dbReference>
<keyword evidence="5" id="KW-0677">Repeat</keyword>
<feature type="domain" description="Cadherin" evidence="11">
    <location>
        <begin position="285"/>
        <end position="391"/>
    </location>
</feature>
<keyword evidence="8" id="KW-0472">Membrane</keyword>
<name>A0A811UJJ8_CERCA</name>
<dbReference type="OrthoDB" id="6252479at2759"/>
<dbReference type="FunFam" id="2.60.40.60:FF:000102">
    <property type="entry name" value="Dachsous cadherin-related 1b"/>
    <property type="match status" value="1"/>
</dbReference>
<keyword evidence="7" id="KW-1133">Transmembrane helix</keyword>
<dbReference type="GO" id="GO:0007156">
    <property type="term" value="P:homophilic cell adhesion via plasma membrane adhesion molecules"/>
    <property type="evidence" value="ECO:0007669"/>
    <property type="project" value="InterPro"/>
</dbReference>
<evidence type="ECO:0000256" key="6">
    <source>
        <dbReference type="ARBA" id="ARBA00022837"/>
    </source>
</evidence>
<dbReference type="InterPro" id="IPR020894">
    <property type="entry name" value="Cadherin_CS"/>
</dbReference>